<organism evidence="1 2">
    <name type="scientific">Paracoccus siganidrum</name>
    <dbReference type="NCBI Taxonomy" id="1276757"/>
    <lineage>
        <taxon>Bacteria</taxon>
        <taxon>Pseudomonadati</taxon>
        <taxon>Pseudomonadota</taxon>
        <taxon>Alphaproteobacteria</taxon>
        <taxon>Rhodobacterales</taxon>
        <taxon>Paracoccaceae</taxon>
        <taxon>Paracoccus</taxon>
    </lineage>
</organism>
<keyword evidence="2" id="KW-1185">Reference proteome</keyword>
<reference evidence="2" key="1">
    <citation type="submission" date="2018-09" db="EMBL/GenBank/DDBJ databases">
        <title>Paracoccus onubensis nov. sp. a moderate halophilic bacterium isolated from Gruta de las Maravillas (Aracena, Spain).</title>
        <authorList>
            <person name="Jurado V."/>
            <person name="Gutierrez-Patricio S."/>
            <person name="Gonzalez-Pimentel J.L."/>
            <person name="Miller A.Z."/>
            <person name="Laiz L."/>
            <person name="Saiz-Jimenez C."/>
        </authorList>
    </citation>
    <scope>NUCLEOTIDE SEQUENCE [LARGE SCALE GENOMIC DNA]</scope>
    <source>
        <strain evidence="2">DSM 26381</strain>
    </source>
</reference>
<sequence length="104" mass="10804">MANPHRGEVELVLDGQRHVARLTLGALAELEQELAEESMIALIERFEAGRFRSRDVLAVLVAGLRGGGWQGGAGDLLTVEIGGGASAAARAAAELLARAFRGAA</sequence>
<protein>
    <submittedName>
        <fullName evidence="1">Gene transfer agent family protein</fullName>
    </submittedName>
</protein>
<dbReference type="RefSeq" id="WP_119901043.1">
    <property type="nucleotide sequence ID" value="NZ_QNRC01000015.1"/>
</dbReference>
<dbReference type="Pfam" id="PF11836">
    <property type="entry name" value="Phage_TAC_11"/>
    <property type="match status" value="1"/>
</dbReference>
<evidence type="ECO:0000313" key="1">
    <source>
        <dbReference type="EMBL" id="RJL00343.1"/>
    </source>
</evidence>
<proteinExistence type="predicted"/>
<dbReference type="EMBL" id="QZEW01000173">
    <property type="protein sequence ID" value="RJL00343.1"/>
    <property type="molecule type" value="Genomic_DNA"/>
</dbReference>
<comment type="caution">
    <text evidence="1">The sequence shown here is derived from an EMBL/GenBank/DDBJ whole genome shotgun (WGS) entry which is preliminary data.</text>
</comment>
<dbReference type="Proteomes" id="UP000283587">
    <property type="component" value="Unassembled WGS sequence"/>
</dbReference>
<dbReference type="AlphaFoldDB" id="A0A418ZSK2"/>
<accession>A0A418ZSK2</accession>
<name>A0A418ZSK2_9RHOB</name>
<dbReference type="InterPro" id="IPR021791">
    <property type="entry name" value="Phage_TAC_11"/>
</dbReference>
<evidence type="ECO:0000313" key="2">
    <source>
        <dbReference type="Proteomes" id="UP000283587"/>
    </source>
</evidence>
<gene>
    <name evidence="1" type="ORF">D3P05_22850</name>
</gene>